<sequence length="654" mass="71578">MSNFNKFPHVFQPLKIGNMTIKNRIEFTPMVSCHANSRTGEVTPELIEFLGGQARTGAAIVTIGATTVDEETGADFYGELSITRDSDIAGLSLLADEVHRYGAKISVEILHAGRGVAPYLLKEGCNAVGPSSFPTPTGVRYIEELKQPQIDKIIWRFADCTERLMKSGFDMVMIHGAHGNLIGQFLSPLVNHRTDWYGGSLENRMRFPLQVIKAIREKCGRNINIEYRISGDEIIEGGQRLDEVLEFLKVAQKDIDIAHISAGLIVDTRYQQFTIPPYYMPHCHNVQYAEVAKKVLDIPVTTVGSITTIAEAEEILASGKADIVGMARPCMADNNIVTKAYRGQEDTIRPCLRCIEGCGNIFFGKQIRCSVNPIIGRESRYKTIPKADVKKKVMVVGGGPAGMMATQTLIQRGHDVILFEKSGQLGGLLHEASALPFKGDLRRYLDWDIRTTMNCGADIRLNTEVTPKVIEEVNPDALVVALGSSVLVPNISGVDGSNVVTVTDVDTKKVKTGQKVVVCGGGLSGMECALGLAMEGKDVTVVDMVSQEELGGKMFFITKSQLMDKCKENKIKTVCNVKVEKITEKGVEVIDRQWKRFGLECDTVVIALGVKPHVEEAQKLASMVLESYLVGDVSGQGMTIHTANHTAFDIATEI</sequence>
<evidence type="ECO:0000256" key="7">
    <source>
        <dbReference type="ARBA" id="ARBA00023004"/>
    </source>
</evidence>
<evidence type="ECO:0000259" key="10">
    <source>
        <dbReference type="Pfam" id="PF07992"/>
    </source>
</evidence>
<dbReference type="GO" id="GO:0016491">
    <property type="term" value="F:oxidoreductase activity"/>
    <property type="evidence" value="ECO:0007669"/>
    <property type="project" value="UniProtKB-KW"/>
</dbReference>
<dbReference type="PANTHER" id="PTHR42917">
    <property type="entry name" value="2,4-DIENOYL-COA REDUCTASE"/>
    <property type="match status" value="1"/>
</dbReference>
<keyword evidence="12" id="KW-1185">Reference proteome</keyword>
<proteinExistence type="predicted"/>
<dbReference type="InterPro" id="IPR023753">
    <property type="entry name" value="FAD/NAD-binding_dom"/>
</dbReference>
<evidence type="ECO:0000256" key="3">
    <source>
        <dbReference type="ARBA" id="ARBA00022630"/>
    </source>
</evidence>
<evidence type="ECO:0000256" key="8">
    <source>
        <dbReference type="ARBA" id="ARBA00023014"/>
    </source>
</evidence>
<dbReference type="RefSeq" id="WP_218320446.1">
    <property type="nucleotide sequence ID" value="NZ_JAEEGC010000044.1"/>
</dbReference>
<keyword evidence="5" id="KW-0479">Metal-binding</keyword>
<keyword evidence="4" id="KW-0288">FMN</keyword>
<dbReference type="GO" id="GO:0046872">
    <property type="term" value="F:metal ion binding"/>
    <property type="evidence" value="ECO:0007669"/>
    <property type="project" value="UniProtKB-KW"/>
</dbReference>
<keyword evidence="6" id="KW-0560">Oxidoreductase</keyword>
<dbReference type="AlphaFoldDB" id="A0A949WV83"/>
<dbReference type="GO" id="GO:0010181">
    <property type="term" value="F:FMN binding"/>
    <property type="evidence" value="ECO:0007669"/>
    <property type="project" value="InterPro"/>
</dbReference>
<dbReference type="InterPro" id="IPR001155">
    <property type="entry name" value="OxRdtase_FMN_N"/>
</dbReference>
<evidence type="ECO:0000256" key="5">
    <source>
        <dbReference type="ARBA" id="ARBA00022723"/>
    </source>
</evidence>
<name>A0A949WV83_9CLOT</name>
<feature type="domain" description="NADH:flavin oxidoreductase/NADH oxidase N-terminal" evidence="9">
    <location>
        <begin position="10"/>
        <end position="345"/>
    </location>
</feature>
<dbReference type="PANTHER" id="PTHR42917:SF2">
    <property type="entry name" value="2,4-DIENOYL-COA REDUCTASE [(2E)-ENOYL-COA-PRODUCING]"/>
    <property type="match status" value="1"/>
</dbReference>
<evidence type="ECO:0000256" key="4">
    <source>
        <dbReference type="ARBA" id="ARBA00022643"/>
    </source>
</evidence>
<evidence type="ECO:0000256" key="6">
    <source>
        <dbReference type="ARBA" id="ARBA00023002"/>
    </source>
</evidence>
<evidence type="ECO:0000256" key="2">
    <source>
        <dbReference type="ARBA" id="ARBA00001966"/>
    </source>
</evidence>
<comment type="cofactor">
    <cofactor evidence="1">
        <name>FMN</name>
        <dbReference type="ChEBI" id="CHEBI:58210"/>
    </cofactor>
</comment>
<evidence type="ECO:0000313" key="11">
    <source>
        <dbReference type="EMBL" id="MBV7273397.1"/>
    </source>
</evidence>
<reference evidence="11" key="1">
    <citation type="submission" date="2020-12" db="EMBL/GenBank/DDBJ databases">
        <title>Clostridium thailandense sp. nov., a novel acetogenic bacterium isolated from peat land soil in Thailand.</title>
        <authorList>
            <person name="Chaikitkaew S."/>
            <person name="Birkeland N.K."/>
        </authorList>
    </citation>
    <scope>NUCLEOTIDE SEQUENCE</scope>
    <source>
        <strain evidence="11">PL3</strain>
    </source>
</reference>
<evidence type="ECO:0000259" key="9">
    <source>
        <dbReference type="Pfam" id="PF00724"/>
    </source>
</evidence>
<dbReference type="Pfam" id="PF00724">
    <property type="entry name" value="Oxidored_FMN"/>
    <property type="match status" value="1"/>
</dbReference>
<organism evidence="11 12">
    <name type="scientific">Clostridium thailandense</name>
    <dbReference type="NCBI Taxonomy" id="2794346"/>
    <lineage>
        <taxon>Bacteria</taxon>
        <taxon>Bacillati</taxon>
        <taxon>Bacillota</taxon>
        <taxon>Clostridia</taxon>
        <taxon>Eubacteriales</taxon>
        <taxon>Clostridiaceae</taxon>
        <taxon>Clostridium</taxon>
    </lineage>
</organism>
<evidence type="ECO:0000256" key="1">
    <source>
        <dbReference type="ARBA" id="ARBA00001917"/>
    </source>
</evidence>
<keyword evidence="3" id="KW-0285">Flavoprotein</keyword>
<dbReference type="EMBL" id="JAEEGC010000044">
    <property type="protein sequence ID" value="MBV7273397.1"/>
    <property type="molecule type" value="Genomic_DNA"/>
</dbReference>
<protein>
    <submittedName>
        <fullName evidence="11">FAD-dependent oxidoreductase</fullName>
    </submittedName>
</protein>
<keyword evidence="7" id="KW-0408">Iron</keyword>
<comment type="cofactor">
    <cofactor evidence="2">
        <name>[4Fe-4S] cluster</name>
        <dbReference type="ChEBI" id="CHEBI:49883"/>
    </cofactor>
</comment>
<dbReference type="GO" id="GO:0051536">
    <property type="term" value="F:iron-sulfur cluster binding"/>
    <property type="evidence" value="ECO:0007669"/>
    <property type="project" value="UniProtKB-KW"/>
</dbReference>
<keyword evidence="8" id="KW-0411">Iron-sulfur</keyword>
<feature type="domain" description="FAD/NAD(P)-binding" evidence="10">
    <location>
        <begin position="391"/>
        <end position="619"/>
    </location>
</feature>
<dbReference type="CDD" id="cd02803">
    <property type="entry name" value="OYE_like_FMN_family"/>
    <property type="match status" value="1"/>
</dbReference>
<dbReference type="InterPro" id="IPR051793">
    <property type="entry name" value="NADH:flavin_oxidoreductase"/>
</dbReference>
<gene>
    <name evidence="11" type="ORF">I6U48_10800</name>
</gene>
<dbReference type="Proteomes" id="UP000694308">
    <property type="component" value="Unassembled WGS sequence"/>
</dbReference>
<evidence type="ECO:0000313" key="12">
    <source>
        <dbReference type="Proteomes" id="UP000694308"/>
    </source>
</evidence>
<dbReference type="Pfam" id="PF07992">
    <property type="entry name" value="Pyr_redox_2"/>
    <property type="match status" value="1"/>
</dbReference>
<accession>A0A949WV83</accession>
<comment type="caution">
    <text evidence="11">The sequence shown here is derived from an EMBL/GenBank/DDBJ whole genome shotgun (WGS) entry which is preliminary data.</text>
</comment>